<evidence type="ECO:0000256" key="1">
    <source>
        <dbReference type="SAM" id="Phobius"/>
    </source>
</evidence>
<dbReference type="EMBL" id="JAHLFQ010000169">
    <property type="protein sequence ID" value="MBU3804575.1"/>
    <property type="molecule type" value="Genomic_DNA"/>
</dbReference>
<organism evidence="2 3">
    <name type="scientific">Candidatus Cellulosilyticum pullistercoris</name>
    <dbReference type="NCBI Taxonomy" id="2838521"/>
    <lineage>
        <taxon>Bacteria</taxon>
        <taxon>Bacillati</taxon>
        <taxon>Bacillota</taxon>
        <taxon>Clostridia</taxon>
        <taxon>Lachnospirales</taxon>
        <taxon>Cellulosilyticaceae</taxon>
        <taxon>Cellulosilyticum</taxon>
    </lineage>
</organism>
<keyword evidence="1" id="KW-0472">Membrane</keyword>
<feature type="transmembrane region" description="Helical" evidence="1">
    <location>
        <begin position="7"/>
        <end position="29"/>
    </location>
</feature>
<gene>
    <name evidence="2" type="ORF">H9872_07445</name>
</gene>
<protein>
    <submittedName>
        <fullName evidence="2">Uncharacterized protein</fullName>
    </submittedName>
</protein>
<comment type="caution">
    <text evidence="2">The sequence shown here is derived from an EMBL/GenBank/DDBJ whole genome shotgun (WGS) entry which is preliminary data.</text>
</comment>
<keyword evidence="1" id="KW-1133">Transmembrane helix</keyword>
<keyword evidence="1" id="KW-0812">Transmembrane</keyword>
<sequence length="63" mass="7169">MSSKRDVTRIIVSTFFSLILLITGLWIGYKVACSSYAYTKNMIESEAARVTSNEVSKMNWMII</sequence>
<evidence type="ECO:0000313" key="3">
    <source>
        <dbReference type="Proteomes" id="UP000824229"/>
    </source>
</evidence>
<dbReference type="AlphaFoldDB" id="A0A9E2NLP1"/>
<accession>A0A9E2NLP1</accession>
<reference evidence="2" key="2">
    <citation type="submission" date="2021-04" db="EMBL/GenBank/DDBJ databases">
        <authorList>
            <person name="Gilroy R."/>
        </authorList>
    </citation>
    <scope>NUCLEOTIDE SEQUENCE</scope>
    <source>
        <strain evidence="2">B5-657</strain>
    </source>
</reference>
<dbReference type="Proteomes" id="UP000824229">
    <property type="component" value="Unassembled WGS sequence"/>
</dbReference>
<name>A0A9E2NLP1_9FIRM</name>
<proteinExistence type="predicted"/>
<evidence type="ECO:0000313" key="2">
    <source>
        <dbReference type="EMBL" id="MBU3804575.1"/>
    </source>
</evidence>
<reference evidence="2" key="1">
    <citation type="journal article" date="2021" name="PeerJ">
        <title>Extensive microbial diversity within the chicken gut microbiome revealed by metagenomics and culture.</title>
        <authorList>
            <person name="Gilroy R."/>
            <person name="Ravi A."/>
            <person name="Getino M."/>
            <person name="Pursley I."/>
            <person name="Horton D.L."/>
            <person name="Alikhan N.F."/>
            <person name="Baker D."/>
            <person name="Gharbi K."/>
            <person name="Hall N."/>
            <person name="Watson M."/>
            <person name="Adriaenssens E.M."/>
            <person name="Foster-Nyarko E."/>
            <person name="Jarju S."/>
            <person name="Secka A."/>
            <person name="Antonio M."/>
            <person name="Oren A."/>
            <person name="Chaudhuri R.R."/>
            <person name="La Ragione R."/>
            <person name="Hildebrand F."/>
            <person name="Pallen M.J."/>
        </authorList>
    </citation>
    <scope>NUCLEOTIDE SEQUENCE</scope>
    <source>
        <strain evidence="2">B5-657</strain>
    </source>
</reference>